<keyword evidence="2 4" id="KW-0863">Zinc-finger</keyword>
<evidence type="ECO:0000256" key="4">
    <source>
        <dbReference type="PROSITE-ProRule" id="PRU00134"/>
    </source>
</evidence>
<accession>A0A8S9XFT3</accession>
<dbReference type="PROSITE" id="PS01360">
    <property type="entry name" value="ZF_MYND_1"/>
    <property type="match status" value="1"/>
</dbReference>
<feature type="compositionally biased region" description="Basic and acidic residues" evidence="6">
    <location>
        <begin position="520"/>
        <end position="535"/>
    </location>
</feature>
<protein>
    <recommendedName>
        <fullName evidence="7">MYND-type domain-containing protein</fullName>
    </recommendedName>
</protein>
<dbReference type="InterPro" id="IPR002893">
    <property type="entry name" value="Znf_MYND"/>
</dbReference>
<feature type="compositionally biased region" description="Pro residues" evidence="6">
    <location>
        <begin position="178"/>
        <end position="190"/>
    </location>
</feature>
<feature type="region of interest" description="Disordered" evidence="6">
    <location>
        <begin position="655"/>
        <end position="728"/>
    </location>
</feature>
<feature type="compositionally biased region" description="Basic and acidic residues" evidence="6">
    <location>
        <begin position="310"/>
        <end position="323"/>
    </location>
</feature>
<dbReference type="AlphaFoldDB" id="A0A8S9XFT3"/>
<feature type="compositionally biased region" description="Acidic residues" evidence="6">
    <location>
        <begin position="123"/>
        <end position="144"/>
    </location>
</feature>
<dbReference type="Gene3D" id="6.10.140.2220">
    <property type="match status" value="1"/>
</dbReference>
<feature type="domain" description="MYND-type" evidence="7">
    <location>
        <begin position="759"/>
        <end position="796"/>
    </location>
</feature>
<feature type="region of interest" description="Disordered" evidence="6">
    <location>
        <begin position="569"/>
        <end position="590"/>
    </location>
</feature>
<feature type="region of interest" description="Disordered" evidence="6">
    <location>
        <begin position="515"/>
        <end position="549"/>
    </location>
</feature>
<keyword evidence="9" id="KW-1185">Reference proteome</keyword>
<feature type="compositionally biased region" description="Low complexity" evidence="6">
    <location>
        <begin position="613"/>
        <end position="624"/>
    </location>
</feature>
<dbReference type="PANTHER" id="PTHR10237:SF15">
    <property type="entry name" value="LD37257P"/>
    <property type="match status" value="1"/>
</dbReference>
<reference evidence="8" key="1">
    <citation type="journal article" date="2021" name="Mol. Ecol. Resour.">
        <title>Apolygus lucorum genome provides insights into omnivorousness and mesophyll feeding.</title>
        <authorList>
            <person name="Liu Y."/>
            <person name="Liu H."/>
            <person name="Wang H."/>
            <person name="Huang T."/>
            <person name="Liu B."/>
            <person name="Yang B."/>
            <person name="Yin L."/>
            <person name="Li B."/>
            <person name="Zhang Y."/>
            <person name="Zhang S."/>
            <person name="Jiang F."/>
            <person name="Zhang X."/>
            <person name="Ren Y."/>
            <person name="Wang B."/>
            <person name="Wang S."/>
            <person name="Lu Y."/>
            <person name="Wu K."/>
            <person name="Fan W."/>
            <person name="Wang G."/>
        </authorList>
    </citation>
    <scope>NUCLEOTIDE SEQUENCE</scope>
    <source>
        <strain evidence="8">12Hb</strain>
    </source>
</reference>
<dbReference type="EMBL" id="WIXP02000008">
    <property type="protein sequence ID" value="KAF6206936.1"/>
    <property type="molecule type" value="Genomic_DNA"/>
</dbReference>
<dbReference type="PROSITE" id="PS50865">
    <property type="entry name" value="ZF_MYND_2"/>
    <property type="match status" value="1"/>
</dbReference>
<keyword evidence="3" id="KW-0862">Zinc</keyword>
<feature type="compositionally biased region" description="Polar residues" evidence="6">
    <location>
        <begin position="657"/>
        <end position="668"/>
    </location>
</feature>
<evidence type="ECO:0000256" key="3">
    <source>
        <dbReference type="ARBA" id="ARBA00022833"/>
    </source>
</evidence>
<feature type="compositionally biased region" description="Basic and acidic residues" evidence="6">
    <location>
        <begin position="145"/>
        <end position="160"/>
    </location>
</feature>
<evidence type="ECO:0000313" key="9">
    <source>
        <dbReference type="Proteomes" id="UP000466442"/>
    </source>
</evidence>
<evidence type="ECO:0000256" key="2">
    <source>
        <dbReference type="ARBA" id="ARBA00022771"/>
    </source>
</evidence>
<feature type="region of interest" description="Disordered" evidence="6">
    <location>
        <begin position="604"/>
        <end position="631"/>
    </location>
</feature>
<sequence>MNYCRVNDTMHIMEGDCDKSGGLLTGERAPDLLESDGHKTIIDAHKTTAEGSETIFDDLKTIADDGSREAAEELSVADRRPTPPLTPTPALTNGDHAESIPEEDAEDVVKGTSDSEDGFKPEDDVEKEEEEEDEDEEVKEDLEDADTKDTNDNDKSRLPEVEEASPEDVGKEGLEESSPPPVSTSKPPSPAARASSEDASRPASLSGSRPTTPASRPSSPRRSVPGGSKEAERRPTIWVKPPGATPKAASGSKPTSPLHPAKDELTPANDLDLRNNVSTISITTQNENVLRKRSVEKEGEGEVSSGSESDSGRKKVKVERDGESVSPYPPPESQLGSMGYMDYERERLIQDFVSDCSQRPEEMNRAGEKLQKEVETLNELLKAKEMEWNTILRLKKLKEETLERLLRRRRQATIEESAHDRFLDQRFQESTLKNALKNHHGANHLMMVPIVSSSPTTMLNRAPPPIRMPDYGKMQQRPILPKPYPGVVDHSTIMREGRNGPVLDVKSIIADYSVPSRSRHPQDIPRRGRRVRGDPGLRTPPVNPSSLISMSNMALGSGARVRTVNESPYLHPNAEQGGRPGNSEARGDASAAGYKDVLAQFAKLTGQPPPLGPGAAAPKAGSGSAPPPPYPEVTLHPVGGRPLSPPTSLLHGILTKSAPSSRPSNFSPTLARLLTAPDRPPHPLPPPPYRPQTSSRVSTISDIINSSKKSRNEITITPVPGNQPQKLPKEEVIMADEDDAESGDRLVIDESADESPLQCQGCKQKSAQFVCAGCGNQWYCSRECQVTAWEEHSDVCSG</sequence>
<evidence type="ECO:0000259" key="7">
    <source>
        <dbReference type="PROSITE" id="PS50865"/>
    </source>
</evidence>
<feature type="compositionally biased region" description="Low complexity" evidence="6">
    <location>
        <begin position="201"/>
        <end position="228"/>
    </location>
</feature>
<dbReference type="GO" id="GO:0000981">
    <property type="term" value="F:DNA-binding transcription factor activity, RNA polymerase II-specific"/>
    <property type="evidence" value="ECO:0007669"/>
    <property type="project" value="TreeGrafter"/>
</dbReference>
<feature type="compositionally biased region" description="Polar residues" evidence="6">
    <location>
        <begin position="692"/>
        <end position="707"/>
    </location>
</feature>
<keyword evidence="1" id="KW-0479">Metal-binding</keyword>
<evidence type="ECO:0000256" key="1">
    <source>
        <dbReference type="ARBA" id="ARBA00022723"/>
    </source>
</evidence>
<proteinExistence type="predicted"/>
<evidence type="ECO:0000313" key="8">
    <source>
        <dbReference type="EMBL" id="KAF6206936.1"/>
    </source>
</evidence>
<feature type="compositionally biased region" description="Basic and acidic residues" evidence="6">
    <location>
        <begin position="63"/>
        <end position="81"/>
    </location>
</feature>
<dbReference type="PANTHER" id="PTHR10237">
    <property type="entry name" value="DEFORMED EPIDERMAL AUTOREGULATORY FACTOR 1 HOMOLOG SUPPRESSIN"/>
    <property type="match status" value="1"/>
</dbReference>
<gene>
    <name evidence="8" type="ORF">GE061_018172</name>
</gene>
<dbReference type="Proteomes" id="UP000466442">
    <property type="component" value="Unassembled WGS sequence"/>
</dbReference>
<evidence type="ECO:0000256" key="6">
    <source>
        <dbReference type="SAM" id="MobiDB-lite"/>
    </source>
</evidence>
<name>A0A8S9XFT3_APOLU</name>
<dbReference type="SUPFAM" id="SSF144232">
    <property type="entry name" value="HIT/MYND zinc finger-like"/>
    <property type="match status" value="1"/>
</dbReference>
<keyword evidence="5" id="KW-0175">Coiled coil</keyword>
<feature type="compositionally biased region" description="Basic and acidic residues" evidence="6">
    <location>
        <begin position="289"/>
        <end position="300"/>
    </location>
</feature>
<feature type="coiled-coil region" evidence="5">
    <location>
        <begin position="363"/>
        <end position="415"/>
    </location>
</feature>
<dbReference type="GO" id="GO:0005634">
    <property type="term" value="C:nucleus"/>
    <property type="evidence" value="ECO:0007669"/>
    <property type="project" value="TreeGrafter"/>
</dbReference>
<dbReference type="InterPro" id="IPR024119">
    <property type="entry name" value="TF_DEAF-1"/>
</dbReference>
<feature type="compositionally biased region" description="Polar residues" evidence="6">
    <location>
        <begin position="275"/>
        <end position="288"/>
    </location>
</feature>
<evidence type="ECO:0000256" key="5">
    <source>
        <dbReference type="SAM" id="Coils"/>
    </source>
</evidence>
<comment type="caution">
    <text evidence="8">The sequence shown here is derived from an EMBL/GenBank/DDBJ whole genome shotgun (WGS) entry which is preliminary data.</text>
</comment>
<dbReference type="Pfam" id="PF01753">
    <property type="entry name" value="zf-MYND"/>
    <property type="match status" value="1"/>
</dbReference>
<dbReference type="GO" id="GO:0008270">
    <property type="term" value="F:zinc ion binding"/>
    <property type="evidence" value="ECO:0007669"/>
    <property type="project" value="UniProtKB-KW"/>
</dbReference>
<feature type="region of interest" description="Disordered" evidence="6">
    <location>
        <begin position="63"/>
        <end position="336"/>
    </location>
</feature>
<dbReference type="OrthoDB" id="432970at2759"/>
<organism evidence="8 9">
    <name type="scientific">Apolygus lucorum</name>
    <name type="common">Small green plant bug</name>
    <name type="synonym">Lygocoris lucorum</name>
    <dbReference type="NCBI Taxonomy" id="248454"/>
    <lineage>
        <taxon>Eukaryota</taxon>
        <taxon>Metazoa</taxon>
        <taxon>Ecdysozoa</taxon>
        <taxon>Arthropoda</taxon>
        <taxon>Hexapoda</taxon>
        <taxon>Insecta</taxon>
        <taxon>Pterygota</taxon>
        <taxon>Neoptera</taxon>
        <taxon>Paraneoptera</taxon>
        <taxon>Hemiptera</taxon>
        <taxon>Heteroptera</taxon>
        <taxon>Panheteroptera</taxon>
        <taxon>Cimicomorpha</taxon>
        <taxon>Miridae</taxon>
        <taxon>Mirini</taxon>
        <taxon>Apolygus</taxon>
    </lineage>
</organism>